<sequence length="382" mass="41133">MKQPRLAALAAALAAVDGGRVHSRVVTAGGLRNASRSQARGASGALGNRSRAPRYGSPGCPCIGVDYIKGEKEVRHHHVDGKSNYAAESGSSCSTWDHAEHPMCKGDNQPDFCGQQWCYVDPCDCDIEVPPKPSIYMDKATYQGHRVHYSYHTCGGVDTWTPDEKKAQARENVEICDEPVDTRKYGKDGCHCVGIDGLEGETMVSVEGRARPYPADVGSSCSAWDDGRHPNCTAHDAPAWCKERWCYVDPCLCDLKTPPQESVYIENAVWQGRPMYYSYTTCGSTDHFTNSQGSTACTQYADKPSCENDDNERWCQWEPVRGVCLGKELIVVCSGDAHAGDRHRGHEGASHGAGEAHEGGAGRPRAGAALAAAAAGALALLT</sequence>
<comment type="caution">
    <text evidence="2">The sequence shown here is derived from an EMBL/GenBank/DDBJ whole genome shotgun (WGS) entry which is preliminary data.</text>
</comment>
<keyword evidence="3" id="KW-1185">Reference proteome</keyword>
<feature type="region of interest" description="Disordered" evidence="1">
    <location>
        <begin position="342"/>
        <end position="363"/>
    </location>
</feature>
<accession>A0ABN9QU59</accession>
<evidence type="ECO:0000313" key="2">
    <source>
        <dbReference type="EMBL" id="CAK0808650.1"/>
    </source>
</evidence>
<evidence type="ECO:0008006" key="4">
    <source>
        <dbReference type="Google" id="ProtNLM"/>
    </source>
</evidence>
<feature type="compositionally biased region" description="Basic and acidic residues" evidence="1">
    <location>
        <begin position="342"/>
        <end position="360"/>
    </location>
</feature>
<proteinExistence type="predicted"/>
<dbReference type="EMBL" id="CAUYUJ010004224">
    <property type="protein sequence ID" value="CAK0808650.1"/>
    <property type="molecule type" value="Genomic_DNA"/>
</dbReference>
<protein>
    <recommendedName>
        <fullName evidence="4">Cellulase</fullName>
    </recommendedName>
</protein>
<name>A0ABN9QU59_9DINO</name>
<evidence type="ECO:0000313" key="3">
    <source>
        <dbReference type="Proteomes" id="UP001189429"/>
    </source>
</evidence>
<gene>
    <name evidence="2" type="ORF">PCOR1329_LOCUS14179</name>
</gene>
<organism evidence="2 3">
    <name type="scientific">Prorocentrum cordatum</name>
    <dbReference type="NCBI Taxonomy" id="2364126"/>
    <lineage>
        <taxon>Eukaryota</taxon>
        <taxon>Sar</taxon>
        <taxon>Alveolata</taxon>
        <taxon>Dinophyceae</taxon>
        <taxon>Prorocentrales</taxon>
        <taxon>Prorocentraceae</taxon>
        <taxon>Prorocentrum</taxon>
    </lineage>
</organism>
<reference evidence="2" key="1">
    <citation type="submission" date="2023-10" db="EMBL/GenBank/DDBJ databases">
        <authorList>
            <person name="Chen Y."/>
            <person name="Shah S."/>
            <person name="Dougan E. K."/>
            <person name="Thang M."/>
            <person name="Chan C."/>
        </authorList>
    </citation>
    <scope>NUCLEOTIDE SEQUENCE [LARGE SCALE GENOMIC DNA]</scope>
</reference>
<dbReference type="Proteomes" id="UP001189429">
    <property type="component" value="Unassembled WGS sequence"/>
</dbReference>
<evidence type="ECO:0000256" key="1">
    <source>
        <dbReference type="SAM" id="MobiDB-lite"/>
    </source>
</evidence>